<dbReference type="InterPro" id="IPR008630">
    <property type="entry name" value="Glyco_trans_34"/>
</dbReference>
<name>C4YF33_CANAW</name>
<keyword evidence="4" id="KW-1133">Transmembrane helix</keyword>
<dbReference type="GO" id="GO:0006487">
    <property type="term" value="P:protein N-linked glycosylation"/>
    <property type="evidence" value="ECO:0007669"/>
    <property type="project" value="TreeGrafter"/>
</dbReference>
<organism evidence="5 6">
    <name type="scientific">Candida albicans (strain WO-1)</name>
    <name type="common">Yeast</name>
    <dbReference type="NCBI Taxonomy" id="294748"/>
    <lineage>
        <taxon>Eukaryota</taxon>
        <taxon>Fungi</taxon>
        <taxon>Dikarya</taxon>
        <taxon>Ascomycota</taxon>
        <taxon>Saccharomycotina</taxon>
        <taxon>Pichiomycetes</taxon>
        <taxon>Debaryomycetaceae</taxon>
        <taxon>Candida/Lodderomyces clade</taxon>
        <taxon>Candida</taxon>
    </lineage>
</organism>
<evidence type="ECO:0000256" key="3">
    <source>
        <dbReference type="ARBA" id="ARBA00022679"/>
    </source>
</evidence>
<dbReference type="InterPro" id="IPR029044">
    <property type="entry name" value="Nucleotide-diphossugar_trans"/>
</dbReference>
<dbReference type="PANTHER" id="PTHR31306:SF10">
    <property type="entry name" value="ALPHA-1,6-MANNOSYLTRANSFERASE MNN11-RELATED"/>
    <property type="match status" value="1"/>
</dbReference>
<dbReference type="EMBL" id="CH672346">
    <property type="protein sequence ID" value="EEQ42919.1"/>
    <property type="molecule type" value="Genomic_DNA"/>
</dbReference>
<evidence type="ECO:0000256" key="2">
    <source>
        <dbReference type="ARBA" id="ARBA00022676"/>
    </source>
</evidence>
<dbReference type="PANTHER" id="PTHR31306">
    <property type="entry name" value="ALPHA-1,6-MANNOSYLTRANSFERASE MNN11-RELATED"/>
    <property type="match status" value="1"/>
</dbReference>
<dbReference type="OMA" id="IKTYNHF"/>
<evidence type="ECO:0000313" key="6">
    <source>
        <dbReference type="Proteomes" id="UP000001429"/>
    </source>
</evidence>
<comment type="similarity">
    <text evidence="1">Belongs to the glycosyltransferase 34 family.</text>
</comment>
<dbReference type="Proteomes" id="UP000001429">
    <property type="component" value="Chromosome 1"/>
</dbReference>
<sequence>MFGVGKSGTFKPKYGKNNPSSTSFLPLPATFHQINRKKRLPLILIVLFIIWYIFFNSFLSPFSYLFSKSISKIHYPRAHPLTSTQLIETSSKYIYPPIEHAPLLKQLTTRKLFIEHTYKENGIDKTGIKSLNFLDDPHENLQKAKEKEENDNSPLNAAKNYFKNQDKIVFKPKSGSSSSSSSSSKYPELVIVTAVDFNKYSLDGLTKIVQNRVDYAHLQNYGVYVRWSEEFLPILNNFQYLEDKERAKWIRVYCMKAAMFAFPKTKWFWYLDENGLIMNMNINIHDYMLKPEILNSIMLRDLPLIPPDGIIKTYKNARADSIRFILTQSNQKIETNSFLMKNDYIGKSMIDIWGDNLFFQYPNFPYGPDSALTHILQWHPFILSKTTIVPIKTIAASHKFKDNGLPGNSIYEDGDFVAQWSDCNNPTECENILNIYYNKLKKTPKS</sequence>
<dbReference type="Pfam" id="PF05637">
    <property type="entry name" value="Glyco_transf_34"/>
    <property type="match status" value="1"/>
</dbReference>
<keyword evidence="3" id="KW-0808">Transferase</keyword>
<dbReference type="GO" id="GO:0000136">
    <property type="term" value="C:mannan polymerase complex"/>
    <property type="evidence" value="ECO:0007669"/>
    <property type="project" value="TreeGrafter"/>
</dbReference>
<dbReference type="GO" id="GO:0000009">
    <property type="term" value="F:alpha-1,6-mannosyltransferase activity"/>
    <property type="evidence" value="ECO:0007669"/>
    <property type="project" value="TreeGrafter"/>
</dbReference>
<dbReference type="FunFam" id="3.90.550.10:FF:000382">
    <property type="entry name" value="Alpha-1,6-mannosyltransferase, putative"/>
    <property type="match status" value="1"/>
</dbReference>
<dbReference type="AlphaFoldDB" id="C4YF33"/>
<keyword evidence="4" id="KW-0472">Membrane</keyword>
<keyword evidence="6" id="KW-1185">Reference proteome</keyword>
<evidence type="ECO:0000256" key="1">
    <source>
        <dbReference type="ARBA" id="ARBA00005664"/>
    </source>
</evidence>
<accession>C4YF33</accession>
<proteinExistence type="inferred from homology"/>
<gene>
    <name evidence="5" type="ORF">CAWG_01144</name>
</gene>
<keyword evidence="2" id="KW-0328">Glycosyltransferase</keyword>
<feature type="transmembrane region" description="Helical" evidence="4">
    <location>
        <begin position="42"/>
        <end position="66"/>
    </location>
</feature>
<dbReference type="Gene3D" id="3.90.550.10">
    <property type="entry name" value="Spore Coat Polysaccharide Biosynthesis Protein SpsA, Chain A"/>
    <property type="match status" value="1"/>
</dbReference>
<dbReference type="HOGENOM" id="CLU_021434_1_0_1"/>
<keyword evidence="4" id="KW-0812">Transmembrane</keyword>
<protein>
    <recommendedName>
        <fullName evidence="7">Alpha-1,6-mannosyltransferase MNN11</fullName>
    </recommendedName>
</protein>
<evidence type="ECO:0000313" key="5">
    <source>
        <dbReference type="EMBL" id="EEQ42919.1"/>
    </source>
</evidence>
<dbReference type="PaxDb" id="5476-C4YF33"/>
<dbReference type="OrthoDB" id="205108at2759"/>
<reference evidence="5 6" key="1">
    <citation type="journal article" date="2009" name="Nature">
        <title>Evolution of pathogenicity and sexual reproduction in eight Candida genomes.</title>
        <authorList>
            <person name="Butler G."/>
            <person name="Rasmussen M.D."/>
            <person name="Lin M.F."/>
            <person name="Santos M.A."/>
            <person name="Sakthikumar S."/>
            <person name="Munro C.A."/>
            <person name="Rheinbay E."/>
            <person name="Grabherr M."/>
            <person name="Forche A."/>
            <person name="Reedy J.L."/>
            <person name="Agrafioti I."/>
            <person name="Arnaud M.B."/>
            <person name="Bates S."/>
            <person name="Brown A.J."/>
            <person name="Brunke S."/>
            <person name="Costanzo M.C."/>
            <person name="Fitzpatrick D.A."/>
            <person name="de Groot P.W."/>
            <person name="Harris D."/>
            <person name="Hoyer L.L."/>
            <person name="Hube B."/>
            <person name="Klis F.M."/>
            <person name="Kodira C."/>
            <person name="Lennard N."/>
            <person name="Logue M.E."/>
            <person name="Martin R."/>
            <person name="Neiman A.M."/>
            <person name="Nikolaou E."/>
            <person name="Quail M.A."/>
            <person name="Quinn J."/>
            <person name="Santos M.C."/>
            <person name="Schmitzberger F.F."/>
            <person name="Sherlock G."/>
            <person name="Shah P."/>
            <person name="Silverstein K.A."/>
            <person name="Skrzypek M.S."/>
            <person name="Soll D."/>
            <person name="Staggs R."/>
            <person name="Stansfield I."/>
            <person name="Stumpf M.P."/>
            <person name="Sudbery P.E."/>
            <person name="Srikantha T."/>
            <person name="Zeng Q."/>
            <person name="Berman J."/>
            <person name="Berriman M."/>
            <person name="Heitman J."/>
            <person name="Gow N.A."/>
            <person name="Lorenz M.C."/>
            <person name="Birren B.W."/>
            <person name="Kellis M."/>
            <person name="Cuomo C.A."/>
        </authorList>
    </citation>
    <scope>NUCLEOTIDE SEQUENCE [LARGE SCALE GENOMIC DNA]</scope>
    <source>
        <strain evidence="5 6">WO-1</strain>
    </source>
</reference>
<dbReference type="VEuPathDB" id="FungiDB:CAWG_01144"/>
<evidence type="ECO:0008006" key="7">
    <source>
        <dbReference type="Google" id="ProtNLM"/>
    </source>
</evidence>
<evidence type="ECO:0000256" key="4">
    <source>
        <dbReference type="SAM" id="Phobius"/>
    </source>
</evidence>